<evidence type="ECO:0000313" key="2">
    <source>
        <dbReference type="WBParaSite" id="nRc.2.0.1.t07992-RA"/>
    </source>
</evidence>
<organism evidence="1 2">
    <name type="scientific">Romanomermis culicivorax</name>
    <name type="common">Nematode worm</name>
    <dbReference type="NCBI Taxonomy" id="13658"/>
    <lineage>
        <taxon>Eukaryota</taxon>
        <taxon>Metazoa</taxon>
        <taxon>Ecdysozoa</taxon>
        <taxon>Nematoda</taxon>
        <taxon>Enoplea</taxon>
        <taxon>Dorylaimia</taxon>
        <taxon>Mermithida</taxon>
        <taxon>Mermithoidea</taxon>
        <taxon>Mermithidae</taxon>
        <taxon>Romanomermis</taxon>
    </lineage>
</organism>
<evidence type="ECO:0000313" key="1">
    <source>
        <dbReference type="Proteomes" id="UP000887565"/>
    </source>
</evidence>
<sequence>MAPCNCLYKSLIRCSGWRSGTTKFLKEKYRDNLVINKDFKPQNEPFIDPNMTTSIEMSSSALMSDVKIESKFGFGVKFHLRKVGV</sequence>
<dbReference type="AlphaFoldDB" id="A0A915I1H4"/>
<reference evidence="2" key="1">
    <citation type="submission" date="2022-11" db="UniProtKB">
        <authorList>
            <consortium name="WormBaseParasite"/>
        </authorList>
    </citation>
    <scope>IDENTIFICATION</scope>
</reference>
<dbReference type="WBParaSite" id="nRc.2.0.1.t07992-RA">
    <property type="protein sequence ID" value="nRc.2.0.1.t07992-RA"/>
    <property type="gene ID" value="nRc.2.0.1.g07992"/>
</dbReference>
<name>A0A915I1H4_ROMCU</name>
<keyword evidence="1" id="KW-1185">Reference proteome</keyword>
<protein>
    <submittedName>
        <fullName evidence="2">Uncharacterized protein</fullName>
    </submittedName>
</protein>
<accession>A0A915I1H4</accession>
<proteinExistence type="predicted"/>
<dbReference type="Proteomes" id="UP000887565">
    <property type="component" value="Unplaced"/>
</dbReference>